<protein>
    <recommendedName>
        <fullName evidence="11">Flagellar L-ring protein</fullName>
    </recommendedName>
    <alternativeName>
        <fullName evidence="11">Basal body L-ring protein</fullName>
    </alternativeName>
</protein>
<dbReference type="PRINTS" id="PR01008">
    <property type="entry name" value="FLGLRINGFLGH"/>
</dbReference>
<evidence type="ECO:0000256" key="7">
    <source>
        <dbReference type="ARBA" id="ARBA00023139"/>
    </source>
</evidence>
<keyword evidence="8 11" id="KW-0975">Bacterial flagellum</keyword>
<evidence type="ECO:0000256" key="12">
    <source>
        <dbReference type="SAM" id="SignalP"/>
    </source>
</evidence>
<dbReference type="AlphaFoldDB" id="A0A2T5ME05"/>
<dbReference type="GO" id="GO:0003774">
    <property type="term" value="F:cytoskeletal motor activity"/>
    <property type="evidence" value="ECO:0007669"/>
    <property type="project" value="InterPro"/>
</dbReference>
<evidence type="ECO:0000256" key="9">
    <source>
        <dbReference type="ARBA" id="ARBA00023237"/>
    </source>
</evidence>
<name>A0A2T5ME05_9GAMM</name>
<evidence type="ECO:0000256" key="11">
    <source>
        <dbReference type="HAMAP-Rule" id="MF_00415"/>
    </source>
</evidence>
<evidence type="ECO:0000256" key="5">
    <source>
        <dbReference type="ARBA" id="ARBA00022729"/>
    </source>
</evidence>
<keyword evidence="6 11" id="KW-0472">Membrane</keyword>
<dbReference type="InterPro" id="IPR000527">
    <property type="entry name" value="Flag_Lring"/>
</dbReference>
<keyword evidence="13" id="KW-0282">Flagellum</keyword>
<comment type="subcellular location">
    <subcellularLocation>
        <location evidence="11">Cell outer membrane</location>
    </subcellularLocation>
    <subcellularLocation>
        <location evidence="11">Bacterial flagellum basal body</location>
    </subcellularLocation>
    <subcellularLocation>
        <location evidence="2">Membrane</location>
        <topology evidence="2">Lipid-anchor</topology>
    </subcellularLocation>
</comment>
<reference evidence="13 14" key="1">
    <citation type="submission" date="2018-04" db="EMBL/GenBank/DDBJ databases">
        <title>Novel species isolated from glacier.</title>
        <authorList>
            <person name="Liu Q."/>
            <person name="Xin Y.-H."/>
        </authorList>
    </citation>
    <scope>NUCLEOTIDE SEQUENCE [LARGE SCALE GENOMIC DNA]</scope>
    <source>
        <strain evidence="13 14">GT1R17</strain>
    </source>
</reference>
<evidence type="ECO:0000256" key="4">
    <source>
        <dbReference type="ARBA" id="ARBA00011439"/>
    </source>
</evidence>
<accession>A0A2T5ME05</accession>
<evidence type="ECO:0000313" key="13">
    <source>
        <dbReference type="EMBL" id="PTU30779.1"/>
    </source>
</evidence>
<dbReference type="PANTHER" id="PTHR34933:SF1">
    <property type="entry name" value="FLAGELLAR L-RING PROTEIN"/>
    <property type="match status" value="1"/>
</dbReference>
<evidence type="ECO:0000256" key="3">
    <source>
        <dbReference type="ARBA" id="ARBA00006929"/>
    </source>
</evidence>
<evidence type="ECO:0000256" key="2">
    <source>
        <dbReference type="ARBA" id="ARBA00004635"/>
    </source>
</evidence>
<feature type="chain" id="PRO_5015486847" description="Flagellar L-ring protein" evidence="12">
    <location>
        <begin position="22"/>
        <end position="222"/>
    </location>
</feature>
<evidence type="ECO:0000256" key="8">
    <source>
        <dbReference type="ARBA" id="ARBA00023143"/>
    </source>
</evidence>
<dbReference type="OrthoDB" id="9789463at2"/>
<dbReference type="GO" id="GO:0009427">
    <property type="term" value="C:bacterial-type flagellum basal body, distal rod, L ring"/>
    <property type="evidence" value="ECO:0007669"/>
    <property type="project" value="InterPro"/>
</dbReference>
<keyword evidence="13" id="KW-0966">Cell projection</keyword>
<dbReference type="PANTHER" id="PTHR34933">
    <property type="entry name" value="FLAGELLAR L-RING PROTEIN"/>
    <property type="match status" value="1"/>
</dbReference>
<dbReference type="HAMAP" id="MF_00415">
    <property type="entry name" value="FlgH"/>
    <property type="match status" value="1"/>
</dbReference>
<evidence type="ECO:0000256" key="6">
    <source>
        <dbReference type="ARBA" id="ARBA00023136"/>
    </source>
</evidence>
<dbReference type="EMBL" id="QANS01000005">
    <property type="protein sequence ID" value="PTU30779.1"/>
    <property type="molecule type" value="Genomic_DNA"/>
</dbReference>
<keyword evidence="10" id="KW-0449">Lipoprotein</keyword>
<dbReference type="GO" id="GO:0071973">
    <property type="term" value="P:bacterial-type flagellum-dependent cell motility"/>
    <property type="evidence" value="ECO:0007669"/>
    <property type="project" value="InterPro"/>
</dbReference>
<keyword evidence="13" id="KW-0969">Cilium</keyword>
<organism evidence="13 14">
    <name type="scientific">Stenotrophobium rhamnosiphilum</name>
    <dbReference type="NCBI Taxonomy" id="2029166"/>
    <lineage>
        <taxon>Bacteria</taxon>
        <taxon>Pseudomonadati</taxon>
        <taxon>Pseudomonadota</taxon>
        <taxon>Gammaproteobacteria</taxon>
        <taxon>Nevskiales</taxon>
        <taxon>Nevskiaceae</taxon>
        <taxon>Stenotrophobium</taxon>
    </lineage>
</organism>
<evidence type="ECO:0000256" key="10">
    <source>
        <dbReference type="ARBA" id="ARBA00023288"/>
    </source>
</evidence>
<comment type="similarity">
    <text evidence="3 11">Belongs to the FlgH family.</text>
</comment>
<evidence type="ECO:0000256" key="1">
    <source>
        <dbReference type="ARBA" id="ARBA00002591"/>
    </source>
</evidence>
<proteinExistence type="inferred from homology"/>
<dbReference type="Pfam" id="PF02107">
    <property type="entry name" value="FlgH"/>
    <property type="match status" value="1"/>
</dbReference>
<feature type="signal peptide" evidence="12">
    <location>
        <begin position="1"/>
        <end position="21"/>
    </location>
</feature>
<dbReference type="Proteomes" id="UP000244248">
    <property type="component" value="Unassembled WGS sequence"/>
</dbReference>
<keyword evidence="5 12" id="KW-0732">Signal</keyword>
<keyword evidence="7" id="KW-0564">Palmitate</keyword>
<comment type="function">
    <text evidence="1 11">Assembles around the rod to form the L-ring and probably protects the motor/basal body from shearing forces during rotation.</text>
</comment>
<dbReference type="NCBIfam" id="NF001304">
    <property type="entry name" value="PRK00249.1-4"/>
    <property type="match status" value="1"/>
</dbReference>
<comment type="subunit">
    <text evidence="4 11">The basal body constitutes a major portion of the flagellar organelle and consists of four rings (L,P,S, and M) mounted on a central rod.</text>
</comment>
<sequence>MRKLVWLELAMLLAVTGCASAPAQRQADPPAAYTTPVAAPQNGSIYSASQGMALFEDQKARNVGDVLTILLVETTTAKTSAATTTAKDTSSSVAAPTIFGMPVSVNGTAILSADLDSSHKFAGSGDSSQSNTLQGNVTVTVIGRQPNGNLIVRGEKNLKLNQGSEFVRIEGVVRPADISPENTIPSSRVADARISYTGEGTLAESNSKGWLARFFSSPLWPF</sequence>
<gene>
    <name evidence="11" type="primary">flgH</name>
    <name evidence="13" type="ORF">CJD38_13940</name>
</gene>
<evidence type="ECO:0000313" key="14">
    <source>
        <dbReference type="Proteomes" id="UP000244248"/>
    </source>
</evidence>
<keyword evidence="9 11" id="KW-0998">Cell outer membrane</keyword>
<keyword evidence="14" id="KW-1185">Reference proteome</keyword>
<comment type="caution">
    <text evidence="13">The sequence shown here is derived from an EMBL/GenBank/DDBJ whole genome shotgun (WGS) entry which is preliminary data.</text>
</comment>
<dbReference type="GO" id="GO:0009279">
    <property type="term" value="C:cell outer membrane"/>
    <property type="evidence" value="ECO:0007669"/>
    <property type="project" value="UniProtKB-SubCell"/>
</dbReference>